<accession>A0A1Y3E7C0</accession>
<proteinExistence type="predicted"/>
<evidence type="ECO:0000313" key="1">
    <source>
        <dbReference type="EMBL" id="OUC41003.1"/>
    </source>
</evidence>
<dbReference type="EMBL" id="LVZM01022040">
    <property type="protein sequence ID" value="OUC41003.1"/>
    <property type="molecule type" value="Genomic_DNA"/>
</dbReference>
<protein>
    <submittedName>
        <fullName evidence="1">Uncharacterized protein</fullName>
    </submittedName>
</protein>
<evidence type="ECO:0000313" key="2">
    <source>
        <dbReference type="Proteomes" id="UP000243006"/>
    </source>
</evidence>
<organism evidence="1 2">
    <name type="scientific">Trichinella nativa</name>
    <dbReference type="NCBI Taxonomy" id="6335"/>
    <lineage>
        <taxon>Eukaryota</taxon>
        <taxon>Metazoa</taxon>
        <taxon>Ecdysozoa</taxon>
        <taxon>Nematoda</taxon>
        <taxon>Enoplea</taxon>
        <taxon>Dorylaimia</taxon>
        <taxon>Trichinellida</taxon>
        <taxon>Trichinellidae</taxon>
        <taxon>Trichinella</taxon>
    </lineage>
</organism>
<sequence length="38" mass="4510">MIGMNRKYINKEKVHGRSQILSYHLVKSGISDVYVWRC</sequence>
<dbReference type="AlphaFoldDB" id="A0A1Y3E7C0"/>
<gene>
    <name evidence="1" type="ORF">D917_00536</name>
</gene>
<dbReference type="Proteomes" id="UP000243006">
    <property type="component" value="Unassembled WGS sequence"/>
</dbReference>
<reference evidence="1 2" key="1">
    <citation type="submission" date="2015-04" db="EMBL/GenBank/DDBJ databases">
        <title>Draft genome of the roundworm Trichinella nativa.</title>
        <authorList>
            <person name="Mitreva M."/>
        </authorList>
    </citation>
    <scope>NUCLEOTIDE SEQUENCE [LARGE SCALE GENOMIC DNA]</scope>
    <source>
        <strain evidence="1 2">ISS45</strain>
    </source>
</reference>
<comment type="caution">
    <text evidence="1">The sequence shown here is derived from an EMBL/GenBank/DDBJ whole genome shotgun (WGS) entry which is preliminary data.</text>
</comment>
<name>A0A1Y3E7C0_9BILA</name>